<dbReference type="FunCoup" id="A0CRX7">
    <property type="interactions" value="985"/>
</dbReference>
<dbReference type="InParanoid" id="A0CRX7"/>
<dbReference type="InterPro" id="IPR023674">
    <property type="entry name" value="Ribosomal_uL1-like"/>
</dbReference>
<dbReference type="eggNOG" id="KOG1570">
    <property type="taxonomic scope" value="Eukaryota"/>
</dbReference>
<dbReference type="AlphaFoldDB" id="A0CRX7"/>
<proteinExistence type="inferred from homology"/>
<keyword evidence="5" id="KW-1185">Reference proteome</keyword>
<dbReference type="OrthoDB" id="2449818at2759"/>
<evidence type="ECO:0000256" key="3">
    <source>
        <dbReference type="ARBA" id="ARBA00023274"/>
    </source>
</evidence>
<dbReference type="GO" id="GO:0003723">
    <property type="term" value="F:RNA binding"/>
    <property type="evidence" value="ECO:0000318"/>
    <property type="project" value="GO_Central"/>
</dbReference>
<dbReference type="RefSeq" id="XP_001440941.1">
    <property type="nucleotide sequence ID" value="XM_001440904.2"/>
</dbReference>
<dbReference type="OMA" id="GPRNKMP"/>
<dbReference type="HOGENOM" id="CLU_062853_3_0_1"/>
<accession>A0CRX7</accession>
<sequence>MRMMNQRVDQMDFILFKFFLKQLAMSKLQGEQLKKYIHEMLTERKKRNFKETTELQIQLRDYDVQKDKRFQGSTRLLHAPYPNIKIGVIGNLTHCDQAKALGLTAIDQDGLKKFNKEKKPIKKWCKPFDILIASESLMKVIPRLVGNVFTKIGKFPIAIPETESVSSKVNEVKSSVKFQLKNTLSLGTAFGTDEMSEDQLRQNLSTTINFLVSLLKKGWQNVGTLHIKTSMGKPIKIYG</sequence>
<dbReference type="Gene3D" id="3.30.190.20">
    <property type="match status" value="1"/>
</dbReference>
<dbReference type="FunFam" id="3.40.50.790:FF:000005">
    <property type="entry name" value="50S ribosomal protein L1"/>
    <property type="match status" value="1"/>
</dbReference>
<dbReference type="InterPro" id="IPR002143">
    <property type="entry name" value="Ribosomal_uL1"/>
</dbReference>
<dbReference type="CDD" id="cd00403">
    <property type="entry name" value="Ribosomal_L1"/>
    <property type="match status" value="1"/>
</dbReference>
<evidence type="ECO:0000313" key="5">
    <source>
        <dbReference type="Proteomes" id="UP000000600"/>
    </source>
</evidence>
<dbReference type="Pfam" id="PF00687">
    <property type="entry name" value="Ribosomal_L1"/>
    <property type="match status" value="1"/>
</dbReference>
<gene>
    <name evidence="4" type="ORF">GSPATT00038894001</name>
</gene>
<organism evidence="4 5">
    <name type="scientific">Paramecium tetraurelia</name>
    <dbReference type="NCBI Taxonomy" id="5888"/>
    <lineage>
        <taxon>Eukaryota</taxon>
        <taxon>Sar</taxon>
        <taxon>Alveolata</taxon>
        <taxon>Ciliophora</taxon>
        <taxon>Intramacronucleata</taxon>
        <taxon>Oligohymenophorea</taxon>
        <taxon>Peniculida</taxon>
        <taxon>Parameciidae</taxon>
        <taxon>Paramecium</taxon>
    </lineage>
</organism>
<dbReference type="InterPro" id="IPR016095">
    <property type="entry name" value="Ribosomal_uL1_3-a/b-sand"/>
</dbReference>
<name>A0CRX7_PARTE</name>
<evidence type="ECO:0000313" key="4">
    <source>
        <dbReference type="EMBL" id="CAK73544.1"/>
    </source>
</evidence>
<dbReference type="PANTHER" id="PTHR23105">
    <property type="entry name" value="RIBOSOMAL PROTEIN L7AE FAMILY MEMBER"/>
    <property type="match status" value="1"/>
</dbReference>
<keyword evidence="3" id="KW-0687">Ribonucleoprotein</keyword>
<dbReference type="SUPFAM" id="SSF56808">
    <property type="entry name" value="Ribosomal protein L1"/>
    <property type="match status" value="1"/>
</dbReference>
<dbReference type="GO" id="GO:0022625">
    <property type="term" value="C:cytosolic large ribosomal subunit"/>
    <property type="evidence" value="ECO:0000318"/>
    <property type="project" value="GO_Central"/>
</dbReference>
<dbReference type="EMBL" id="CT868156">
    <property type="protein sequence ID" value="CAK73544.1"/>
    <property type="molecule type" value="Genomic_DNA"/>
</dbReference>
<dbReference type="GO" id="GO:0003735">
    <property type="term" value="F:structural constituent of ribosome"/>
    <property type="evidence" value="ECO:0007669"/>
    <property type="project" value="InterPro"/>
</dbReference>
<comment type="similarity">
    <text evidence="1">Belongs to the universal ribosomal protein uL1 family.</text>
</comment>
<dbReference type="Gene3D" id="3.40.50.790">
    <property type="match status" value="1"/>
</dbReference>
<dbReference type="KEGG" id="ptm:GSPATT00038894001"/>
<dbReference type="STRING" id="5888.A0CRX7"/>
<protein>
    <recommendedName>
        <fullName evidence="6">Ribosomal protein</fullName>
    </recommendedName>
</protein>
<dbReference type="InterPro" id="IPR028364">
    <property type="entry name" value="Ribosomal_uL1/biogenesis"/>
</dbReference>
<evidence type="ECO:0000256" key="2">
    <source>
        <dbReference type="ARBA" id="ARBA00022980"/>
    </source>
</evidence>
<reference evidence="4 5" key="1">
    <citation type="journal article" date="2006" name="Nature">
        <title>Global trends of whole-genome duplications revealed by the ciliate Paramecium tetraurelia.</title>
        <authorList>
            <consortium name="Genoscope"/>
            <person name="Aury J.-M."/>
            <person name="Jaillon O."/>
            <person name="Duret L."/>
            <person name="Noel B."/>
            <person name="Jubin C."/>
            <person name="Porcel B.M."/>
            <person name="Segurens B."/>
            <person name="Daubin V."/>
            <person name="Anthouard V."/>
            <person name="Aiach N."/>
            <person name="Arnaiz O."/>
            <person name="Billaut A."/>
            <person name="Beisson J."/>
            <person name="Blanc I."/>
            <person name="Bouhouche K."/>
            <person name="Camara F."/>
            <person name="Duharcourt S."/>
            <person name="Guigo R."/>
            <person name="Gogendeau D."/>
            <person name="Katinka M."/>
            <person name="Keller A.-M."/>
            <person name="Kissmehl R."/>
            <person name="Klotz C."/>
            <person name="Koll F."/>
            <person name="Le Moue A."/>
            <person name="Lepere C."/>
            <person name="Malinsky S."/>
            <person name="Nowacki M."/>
            <person name="Nowak J.K."/>
            <person name="Plattner H."/>
            <person name="Poulain J."/>
            <person name="Ruiz F."/>
            <person name="Serrano V."/>
            <person name="Zagulski M."/>
            <person name="Dessen P."/>
            <person name="Betermier M."/>
            <person name="Weissenbach J."/>
            <person name="Scarpelli C."/>
            <person name="Schachter V."/>
            <person name="Sperling L."/>
            <person name="Meyer E."/>
            <person name="Cohen J."/>
            <person name="Wincker P."/>
        </authorList>
    </citation>
    <scope>NUCLEOTIDE SEQUENCE [LARGE SCALE GENOMIC DNA]</scope>
    <source>
        <strain evidence="4 5">Stock d4-2</strain>
    </source>
</reference>
<evidence type="ECO:0000256" key="1">
    <source>
        <dbReference type="ARBA" id="ARBA00010531"/>
    </source>
</evidence>
<dbReference type="InterPro" id="IPR050257">
    <property type="entry name" value="eL8/uL1-like"/>
</dbReference>
<dbReference type="GeneID" id="5026733"/>
<keyword evidence="2" id="KW-0689">Ribosomal protein</keyword>
<dbReference type="Proteomes" id="UP000000600">
    <property type="component" value="Unassembled WGS sequence"/>
</dbReference>
<dbReference type="GO" id="GO:0006412">
    <property type="term" value="P:translation"/>
    <property type="evidence" value="ECO:0007669"/>
    <property type="project" value="InterPro"/>
</dbReference>
<dbReference type="PIRSF" id="PIRSF002155">
    <property type="entry name" value="Ribosomal_L1"/>
    <property type="match status" value="1"/>
</dbReference>
<evidence type="ECO:0008006" key="6">
    <source>
        <dbReference type="Google" id="ProtNLM"/>
    </source>
</evidence>